<sequence>MVLFWNKKNRKSSSLIQQQHRHNRMENKPSASKSNKTDSMKIDHCNRRMNNQQRKLNPNDNDDVDRCCFCPKCARKNNLIVANL</sequence>
<evidence type="ECO:0000313" key="3">
    <source>
        <dbReference type="Proteomes" id="UP000194236"/>
    </source>
</evidence>
<name>A0A1Y3AWC0_EURMA</name>
<feature type="region of interest" description="Disordered" evidence="1">
    <location>
        <begin position="1"/>
        <end position="42"/>
    </location>
</feature>
<evidence type="ECO:0000313" key="2">
    <source>
        <dbReference type="EMBL" id="OTF72790.1"/>
    </source>
</evidence>
<dbReference type="AlphaFoldDB" id="A0A1Y3AWC0"/>
<organism evidence="2 3">
    <name type="scientific">Euroglyphus maynei</name>
    <name type="common">Mayne's house dust mite</name>
    <dbReference type="NCBI Taxonomy" id="6958"/>
    <lineage>
        <taxon>Eukaryota</taxon>
        <taxon>Metazoa</taxon>
        <taxon>Ecdysozoa</taxon>
        <taxon>Arthropoda</taxon>
        <taxon>Chelicerata</taxon>
        <taxon>Arachnida</taxon>
        <taxon>Acari</taxon>
        <taxon>Acariformes</taxon>
        <taxon>Sarcoptiformes</taxon>
        <taxon>Astigmata</taxon>
        <taxon>Psoroptidia</taxon>
        <taxon>Analgoidea</taxon>
        <taxon>Pyroglyphidae</taxon>
        <taxon>Pyroglyphinae</taxon>
        <taxon>Euroglyphus</taxon>
    </lineage>
</organism>
<protein>
    <submittedName>
        <fullName evidence="2">Uncharacterized protein</fullName>
    </submittedName>
</protein>
<dbReference type="EMBL" id="MUJZ01054589">
    <property type="protein sequence ID" value="OTF72790.1"/>
    <property type="molecule type" value="Genomic_DNA"/>
</dbReference>
<evidence type="ECO:0000256" key="1">
    <source>
        <dbReference type="SAM" id="MobiDB-lite"/>
    </source>
</evidence>
<accession>A0A1Y3AWC0</accession>
<reference evidence="2 3" key="1">
    <citation type="submission" date="2017-03" db="EMBL/GenBank/DDBJ databases">
        <title>Genome Survey of Euroglyphus maynei.</title>
        <authorList>
            <person name="Arlian L.G."/>
            <person name="Morgan M.S."/>
            <person name="Rider S.D."/>
        </authorList>
    </citation>
    <scope>NUCLEOTIDE SEQUENCE [LARGE SCALE GENOMIC DNA]</scope>
    <source>
        <strain evidence="2">Arlian Lab</strain>
        <tissue evidence="2">Whole body</tissue>
    </source>
</reference>
<gene>
    <name evidence="2" type="ORF">BLA29_003244</name>
</gene>
<proteinExistence type="predicted"/>
<comment type="caution">
    <text evidence="2">The sequence shown here is derived from an EMBL/GenBank/DDBJ whole genome shotgun (WGS) entry which is preliminary data.</text>
</comment>
<dbReference type="Proteomes" id="UP000194236">
    <property type="component" value="Unassembled WGS sequence"/>
</dbReference>
<keyword evidence="3" id="KW-1185">Reference proteome</keyword>